<protein>
    <submittedName>
        <fullName evidence="1">Uncharacterized protein</fullName>
    </submittedName>
</protein>
<reference evidence="1" key="1">
    <citation type="submission" date="2019-08" db="EMBL/GenBank/DDBJ databases">
        <authorList>
            <person name="Kucharzyk K."/>
            <person name="Murdoch R.W."/>
            <person name="Higgins S."/>
            <person name="Loffler F."/>
        </authorList>
    </citation>
    <scope>NUCLEOTIDE SEQUENCE</scope>
</reference>
<dbReference type="EMBL" id="VSSQ01141673">
    <property type="protein sequence ID" value="MPN62952.1"/>
    <property type="molecule type" value="Genomic_DNA"/>
</dbReference>
<accession>A0A645JIA8</accession>
<name>A0A645JIA8_9ZZZZ</name>
<dbReference type="AlphaFoldDB" id="A0A645JIA8"/>
<gene>
    <name evidence="1" type="ORF">SDC9_210705</name>
</gene>
<evidence type="ECO:0000313" key="1">
    <source>
        <dbReference type="EMBL" id="MPN62952.1"/>
    </source>
</evidence>
<comment type="caution">
    <text evidence="1">The sequence shown here is derived from an EMBL/GenBank/DDBJ whole genome shotgun (WGS) entry which is preliminary data.</text>
</comment>
<organism evidence="1">
    <name type="scientific">bioreactor metagenome</name>
    <dbReference type="NCBI Taxonomy" id="1076179"/>
    <lineage>
        <taxon>unclassified sequences</taxon>
        <taxon>metagenomes</taxon>
        <taxon>ecological metagenomes</taxon>
    </lineage>
</organism>
<sequence length="83" mass="8725">MITLRDIFGGDTHISSRIQLLGLDEGHTVGKSIIQGFVAQTQGFITGGGWQIVGHTRHGFHAAGDNDICLKGIDLKAGALNGL</sequence>
<proteinExistence type="predicted"/>